<keyword evidence="3" id="KW-0496">Mitochondrion</keyword>
<keyword evidence="7" id="KW-1185">Reference proteome</keyword>
<evidence type="ECO:0000313" key="7">
    <source>
        <dbReference type="Proteomes" id="UP000001449"/>
    </source>
</evidence>
<evidence type="ECO:0000256" key="3">
    <source>
        <dbReference type="ARBA" id="ARBA00023128"/>
    </source>
</evidence>
<reference evidence="6 7" key="1">
    <citation type="journal article" date="2004" name="Science">
        <title>The genome of the diatom Thalassiosira pseudonana: ecology, evolution, and metabolism.</title>
        <authorList>
            <person name="Armbrust E.V."/>
            <person name="Berges J.A."/>
            <person name="Bowler C."/>
            <person name="Green B.R."/>
            <person name="Martinez D."/>
            <person name="Putnam N.H."/>
            <person name="Zhou S."/>
            <person name="Allen A.E."/>
            <person name="Apt K.E."/>
            <person name="Bechner M."/>
            <person name="Brzezinski M.A."/>
            <person name="Chaal B.K."/>
            <person name="Chiovitti A."/>
            <person name="Davis A.K."/>
            <person name="Demarest M.S."/>
            <person name="Detter J.C."/>
            <person name="Glavina T."/>
            <person name="Goodstein D."/>
            <person name="Hadi M.Z."/>
            <person name="Hellsten U."/>
            <person name="Hildebrand M."/>
            <person name="Jenkins B.D."/>
            <person name="Jurka J."/>
            <person name="Kapitonov V.V."/>
            <person name="Kroger N."/>
            <person name="Lau W.W."/>
            <person name="Lane T.W."/>
            <person name="Larimer F.W."/>
            <person name="Lippmeier J.C."/>
            <person name="Lucas S."/>
            <person name="Medina M."/>
            <person name="Montsant A."/>
            <person name="Obornik M."/>
            <person name="Parker M.S."/>
            <person name="Palenik B."/>
            <person name="Pazour G.J."/>
            <person name="Richardson P.M."/>
            <person name="Rynearson T.A."/>
            <person name="Saito M.A."/>
            <person name="Schwartz D.C."/>
            <person name="Thamatrakoln K."/>
            <person name="Valentin K."/>
            <person name="Vardi A."/>
            <person name="Wilkerson F.P."/>
            <person name="Rokhsar D.S."/>
        </authorList>
    </citation>
    <scope>NUCLEOTIDE SEQUENCE [LARGE SCALE GENOMIC DNA]</scope>
    <source>
        <strain evidence="6 7">CCMP1335</strain>
    </source>
</reference>
<evidence type="ECO:0000313" key="6">
    <source>
        <dbReference type="EMBL" id="EED94177.1"/>
    </source>
</evidence>
<name>B8BXB5_THAPS</name>
<accession>B8BXB5</accession>
<evidence type="ECO:0000256" key="4">
    <source>
        <dbReference type="ARBA" id="ARBA00040604"/>
    </source>
</evidence>
<dbReference type="PANTHER" id="PTHR23354:SF62">
    <property type="entry name" value="MUSTARD, ISOFORM V"/>
    <property type="match status" value="1"/>
</dbReference>
<dbReference type="HOGENOM" id="CLU_644804_0_0_1"/>
<proteinExistence type="inferred from homology"/>
<protein>
    <recommendedName>
        <fullName evidence="4">Oxidation resistance protein 1</fullName>
    </recommendedName>
</protein>
<sequence>MRRRIDLVEGQILPSGLGSCLRAAMSVDLFVDCANEGQDITLERFLEGVADCGQRGHKEALRVLWDCCSYHAGFEDELKPEVIIDLCYRLAFAAVSPDADAKAIVAKLESDHDGACSSLEKSLAQTGKKGLVTKQNFIEWAEQTAPQITSTLSTFVHNLLFHVRWTQHHLNFIPFAYPKLDQTSAIFEGIHSSNLFALAMTTPLMGGKWHNLYSFEYHGHSMNRLQHAILGYSGSTVVVIETEQGHILGGFFTTTWKKSKEFYGDTNAFIFQLFPTLSVFSPTGSETNFIRLQDGIGFGGNKNMPRLYIPASMEDCNAGVMDKTFREGDLLPGDALEKFTIRSLEVWGVGGDEAIEKGLKARREYRELTDSTIYKARVIKDKSALVEDINLLDTKLYKHRDEARGRAEFVVDSQHDGYVLERSNEQ</sequence>
<comment type="subcellular location">
    <subcellularLocation>
        <location evidence="1">Mitochondrion</location>
    </subcellularLocation>
</comment>
<dbReference type="KEGG" id="tps:THAPSDRAFT_3275"/>
<dbReference type="PROSITE" id="PS51257">
    <property type="entry name" value="PROKAR_LIPOPROTEIN"/>
    <property type="match status" value="1"/>
</dbReference>
<dbReference type="AlphaFoldDB" id="B8BXB5"/>
<dbReference type="GeneID" id="7444057"/>
<dbReference type="Proteomes" id="UP000001449">
    <property type="component" value="Chromosome 3"/>
</dbReference>
<gene>
    <name evidence="6" type="ORF">THAPSDRAFT_3275</name>
</gene>
<reference evidence="6 7" key="2">
    <citation type="journal article" date="2008" name="Nature">
        <title>The Phaeodactylum genome reveals the evolutionary history of diatom genomes.</title>
        <authorList>
            <person name="Bowler C."/>
            <person name="Allen A.E."/>
            <person name="Badger J.H."/>
            <person name="Grimwood J."/>
            <person name="Jabbari K."/>
            <person name="Kuo A."/>
            <person name="Maheswari U."/>
            <person name="Martens C."/>
            <person name="Maumus F."/>
            <person name="Otillar R.P."/>
            <person name="Rayko E."/>
            <person name="Salamov A."/>
            <person name="Vandepoele K."/>
            <person name="Beszteri B."/>
            <person name="Gruber A."/>
            <person name="Heijde M."/>
            <person name="Katinka M."/>
            <person name="Mock T."/>
            <person name="Valentin K."/>
            <person name="Verret F."/>
            <person name="Berges J.A."/>
            <person name="Brownlee C."/>
            <person name="Cadoret J.P."/>
            <person name="Chiovitti A."/>
            <person name="Choi C.J."/>
            <person name="Coesel S."/>
            <person name="De Martino A."/>
            <person name="Detter J.C."/>
            <person name="Durkin C."/>
            <person name="Falciatore A."/>
            <person name="Fournet J."/>
            <person name="Haruta M."/>
            <person name="Huysman M.J."/>
            <person name="Jenkins B.D."/>
            <person name="Jiroutova K."/>
            <person name="Jorgensen R.E."/>
            <person name="Joubert Y."/>
            <person name="Kaplan A."/>
            <person name="Kroger N."/>
            <person name="Kroth P.G."/>
            <person name="La Roche J."/>
            <person name="Lindquist E."/>
            <person name="Lommer M."/>
            <person name="Martin-Jezequel V."/>
            <person name="Lopez P.J."/>
            <person name="Lucas S."/>
            <person name="Mangogna M."/>
            <person name="McGinnis K."/>
            <person name="Medlin L.K."/>
            <person name="Montsant A."/>
            <person name="Oudot-Le Secq M.P."/>
            <person name="Napoli C."/>
            <person name="Obornik M."/>
            <person name="Parker M.S."/>
            <person name="Petit J.L."/>
            <person name="Porcel B.M."/>
            <person name="Poulsen N."/>
            <person name="Robison M."/>
            <person name="Rychlewski L."/>
            <person name="Rynearson T.A."/>
            <person name="Schmutz J."/>
            <person name="Shapiro H."/>
            <person name="Siaut M."/>
            <person name="Stanley M."/>
            <person name="Sussman M.R."/>
            <person name="Taylor A.R."/>
            <person name="Vardi A."/>
            <person name="von Dassow P."/>
            <person name="Vyverman W."/>
            <person name="Willis A."/>
            <person name="Wyrwicz L.S."/>
            <person name="Rokhsar D.S."/>
            <person name="Weissenbach J."/>
            <person name="Armbrust E.V."/>
            <person name="Green B.R."/>
            <person name="Van de Peer Y."/>
            <person name="Grigoriev I.V."/>
        </authorList>
    </citation>
    <scope>NUCLEOTIDE SEQUENCE [LARGE SCALE GENOMIC DNA]</scope>
    <source>
        <strain evidence="6 7">CCMP1335</strain>
    </source>
</reference>
<dbReference type="Pfam" id="PF07534">
    <property type="entry name" value="TLD"/>
    <property type="match status" value="1"/>
</dbReference>
<dbReference type="PROSITE" id="PS51886">
    <property type="entry name" value="TLDC"/>
    <property type="match status" value="1"/>
</dbReference>
<dbReference type="RefSeq" id="XP_002288741.1">
    <property type="nucleotide sequence ID" value="XM_002288705.1"/>
</dbReference>
<dbReference type="PaxDb" id="35128-Thaps3275"/>
<dbReference type="eggNOG" id="KOG2557">
    <property type="taxonomic scope" value="Eukaryota"/>
</dbReference>
<dbReference type="STRING" id="35128.B8BXB5"/>
<evidence type="ECO:0000259" key="5">
    <source>
        <dbReference type="PROSITE" id="PS51886"/>
    </source>
</evidence>
<dbReference type="InParanoid" id="B8BXB5"/>
<dbReference type="GO" id="GO:0005739">
    <property type="term" value="C:mitochondrion"/>
    <property type="evidence" value="ECO:0007669"/>
    <property type="project" value="UniProtKB-SubCell"/>
</dbReference>
<dbReference type="PANTHER" id="PTHR23354">
    <property type="entry name" value="NUCLEOLAR PROTEIN 7/ESTROGEN RECEPTOR COACTIVATOR-RELATED"/>
    <property type="match status" value="1"/>
</dbReference>
<dbReference type="OMA" id="DCANEGQ"/>
<feature type="domain" description="TLDc" evidence="5">
    <location>
        <begin position="185"/>
        <end position="350"/>
    </location>
</feature>
<dbReference type="SMART" id="SM00584">
    <property type="entry name" value="TLDc"/>
    <property type="match status" value="1"/>
</dbReference>
<evidence type="ECO:0000256" key="2">
    <source>
        <dbReference type="ARBA" id="ARBA00009540"/>
    </source>
</evidence>
<comment type="similarity">
    <text evidence="2">Belongs to the OXR1 family.</text>
</comment>
<organism evidence="6 7">
    <name type="scientific">Thalassiosira pseudonana</name>
    <name type="common">Marine diatom</name>
    <name type="synonym">Cyclotella nana</name>
    <dbReference type="NCBI Taxonomy" id="35128"/>
    <lineage>
        <taxon>Eukaryota</taxon>
        <taxon>Sar</taxon>
        <taxon>Stramenopiles</taxon>
        <taxon>Ochrophyta</taxon>
        <taxon>Bacillariophyta</taxon>
        <taxon>Coscinodiscophyceae</taxon>
        <taxon>Thalassiosirophycidae</taxon>
        <taxon>Thalassiosirales</taxon>
        <taxon>Thalassiosiraceae</taxon>
        <taxon>Thalassiosira</taxon>
    </lineage>
</organism>
<dbReference type="EMBL" id="CM000640">
    <property type="protein sequence ID" value="EED94177.1"/>
    <property type="molecule type" value="Genomic_DNA"/>
</dbReference>
<evidence type="ECO:0000256" key="1">
    <source>
        <dbReference type="ARBA" id="ARBA00004173"/>
    </source>
</evidence>
<dbReference type="InterPro" id="IPR006571">
    <property type="entry name" value="TLDc_dom"/>
</dbReference>